<accession>A0ABS8X5K3</accession>
<feature type="region of interest" description="Disordered" evidence="1">
    <location>
        <begin position="120"/>
        <end position="172"/>
    </location>
</feature>
<feature type="compositionally biased region" description="Basic and acidic residues" evidence="1">
    <location>
        <begin position="10"/>
        <end position="21"/>
    </location>
</feature>
<feature type="compositionally biased region" description="Basic and acidic residues" evidence="1">
    <location>
        <begin position="132"/>
        <end position="156"/>
    </location>
</feature>
<evidence type="ECO:0008006" key="4">
    <source>
        <dbReference type="Google" id="ProtNLM"/>
    </source>
</evidence>
<gene>
    <name evidence="2" type="ORF">LXO92_08545</name>
</gene>
<dbReference type="RefSeq" id="WP_232890786.1">
    <property type="nucleotide sequence ID" value="NZ_JAJSPM010000005.1"/>
</dbReference>
<proteinExistence type="predicted"/>
<organism evidence="2 3">
    <name type="scientific">Legionella resiliens</name>
    <dbReference type="NCBI Taxonomy" id="2905958"/>
    <lineage>
        <taxon>Bacteria</taxon>
        <taxon>Pseudomonadati</taxon>
        <taxon>Pseudomonadota</taxon>
        <taxon>Gammaproteobacteria</taxon>
        <taxon>Legionellales</taxon>
        <taxon>Legionellaceae</taxon>
        <taxon>Legionella</taxon>
    </lineage>
</organism>
<keyword evidence="3" id="KW-1185">Reference proteome</keyword>
<evidence type="ECO:0000313" key="3">
    <source>
        <dbReference type="Proteomes" id="UP001320170"/>
    </source>
</evidence>
<dbReference type="EMBL" id="JAJTND010000004">
    <property type="protein sequence ID" value="MCE3532423.1"/>
    <property type="molecule type" value="Genomic_DNA"/>
</dbReference>
<feature type="compositionally biased region" description="Polar residues" evidence="1">
    <location>
        <begin position="57"/>
        <end position="73"/>
    </location>
</feature>
<comment type="caution">
    <text evidence="2">The sequence shown here is derived from an EMBL/GenBank/DDBJ whole genome shotgun (WGS) entry which is preliminary data.</text>
</comment>
<name>A0ABS8X5K3_9GAMM</name>
<feature type="region of interest" description="Disordered" evidence="1">
    <location>
        <begin position="1"/>
        <end position="74"/>
    </location>
</feature>
<evidence type="ECO:0000313" key="2">
    <source>
        <dbReference type="EMBL" id="MCE3532423.1"/>
    </source>
</evidence>
<dbReference type="Proteomes" id="UP001320170">
    <property type="component" value="Unassembled WGS sequence"/>
</dbReference>
<reference evidence="2 3" key="1">
    <citation type="journal article" date="2024" name="Pathogens">
        <title>Characterization of a Novel Species of Legionella Isolated from a Healthcare Facility: Legionella resiliens sp. nov.</title>
        <authorList>
            <person name="Cristino S."/>
            <person name="Pascale M.R."/>
            <person name="Marino F."/>
            <person name="Derelitto C."/>
            <person name="Salaris S."/>
            <person name="Orsini M."/>
            <person name="Squarzoni S."/>
            <person name="Grottola A."/>
            <person name="Girolamini L."/>
        </authorList>
    </citation>
    <scope>NUCLEOTIDE SEQUENCE [LARGE SCALE GENOMIC DNA]</scope>
    <source>
        <strain evidence="2 3">8cVS16</strain>
    </source>
</reference>
<sequence>MPQTPPGSPKVEKKDEEEKNLESSQESSFEESFEEDSEQSVEENAEQYSEEEETPESNHPQQNEQPRNPNTLFGFTPRIQRIAIFVCPHGHVHMVPAELMPLLSLVSMMNALGISLDEENELEESVGQEAQPEAKKPEGTTEQHDEVSEAKNPKEDGSDEENEEERGYSYFI</sequence>
<feature type="compositionally biased region" description="Acidic residues" evidence="1">
    <location>
        <begin position="28"/>
        <end position="55"/>
    </location>
</feature>
<protein>
    <recommendedName>
        <fullName evidence="4">Dot/Icm secretion system substrate</fullName>
    </recommendedName>
</protein>
<evidence type="ECO:0000256" key="1">
    <source>
        <dbReference type="SAM" id="MobiDB-lite"/>
    </source>
</evidence>